<sequence>MFQNFMLPSRRRSTFREPPSVSYAALGDLTPADSPAIGDPAPTDSYAVGDPAPADSTGSLGDPAPVDSSDSAAAAPAEPETASEGPREPRHRADPVRNRRPAPGMRRSIAFGCVAAIMGVSAFGTVAASAGEGATRVVSAREAVATVAETVDPVEAAAVDELVSLIDTDDGPAITSGLSVAEAPFTGGTQVTVTGEELDQVASVTVAGVPAAIVAIDESHVTFAVPAVAENALGSAEVRFADVAGEPVDVEAPGATVAAGASVPAAFTTELPGIVHASTQSVPHALTLAYTTNPAIDAQVGYVLTYWSSYNTAQYTVLSGVDCANFASQSLIARGWTMDGEWYHDAATGAMGAAWVSSTALRDYLAARPDRATALDDSQRSLVKVGDIAQFDWDSSGDRDHTAVVTRVEHTETGTKVWVGGHTKDADYWDVDQALATGGGYVSYFSLA</sequence>
<evidence type="ECO:0000259" key="3">
    <source>
        <dbReference type="Pfam" id="PF01833"/>
    </source>
</evidence>
<evidence type="ECO:0000259" key="4">
    <source>
        <dbReference type="Pfam" id="PF12671"/>
    </source>
</evidence>
<dbReference type="SUPFAM" id="SSF54001">
    <property type="entry name" value="Cysteine proteinases"/>
    <property type="match status" value="1"/>
</dbReference>
<accession>A0A4Q2L8U6</accession>
<evidence type="ECO:0000313" key="6">
    <source>
        <dbReference type="Proteomes" id="UP000293865"/>
    </source>
</evidence>
<dbReference type="InterPro" id="IPR013783">
    <property type="entry name" value="Ig-like_fold"/>
</dbReference>
<keyword evidence="2" id="KW-1133">Transmembrane helix</keyword>
<dbReference type="InterPro" id="IPR014756">
    <property type="entry name" value="Ig_E-set"/>
</dbReference>
<dbReference type="GO" id="GO:0005975">
    <property type="term" value="P:carbohydrate metabolic process"/>
    <property type="evidence" value="ECO:0007669"/>
    <property type="project" value="UniProtKB-ARBA"/>
</dbReference>
<keyword evidence="2" id="KW-0812">Transmembrane</keyword>
<proteinExistence type="predicted"/>
<organism evidence="5 6">
    <name type="scientific">Agromyces albus</name>
    <dbReference type="NCBI Taxonomy" id="205332"/>
    <lineage>
        <taxon>Bacteria</taxon>
        <taxon>Bacillati</taxon>
        <taxon>Actinomycetota</taxon>
        <taxon>Actinomycetes</taxon>
        <taxon>Micrococcales</taxon>
        <taxon>Microbacteriaceae</taxon>
        <taxon>Agromyces</taxon>
    </lineage>
</organism>
<dbReference type="AlphaFoldDB" id="A0A4Q2L8U6"/>
<dbReference type="CDD" id="cd00603">
    <property type="entry name" value="IPT_PCSR"/>
    <property type="match status" value="1"/>
</dbReference>
<feature type="compositionally biased region" description="Low complexity" evidence="1">
    <location>
        <begin position="62"/>
        <end position="84"/>
    </location>
</feature>
<keyword evidence="2" id="KW-0472">Membrane</keyword>
<feature type="domain" description="Putative amidase" evidence="4">
    <location>
        <begin position="299"/>
        <end position="432"/>
    </location>
</feature>
<feature type="region of interest" description="Disordered" evidence="1">
    <location>
        <begin position="24"/>
        <end position="103"/>
    </location>
</feature>
<dbReference type="InterPro" id="IPR038765">
    <property type="entry name" value="Papain-like_cys_pep_sf"/>
</dbReference>
<feature type="transmembrane region" description="Helical" evidence="2">
    <location>
        <begin position="109"/>
        <end position="131"/>
    </location>
</feature>
<feature type="compositionally biased region" description="Basic and acidic residues" evidence="1">
    <location>
        <begin position="85"/>
        <end position="97"/>
    </location>
</feature>
<dbReference type="Proteomes" id="UP000293865">
    <property type="component" value="Unassembled WGS sequence"/>
</dbReference>
<protein>
    <submittedName>
        <fullName evidence="5">CHAP domain-containing protein</fullName>
    </submittedName>
</protein>
<dbReference type="PANTHER" id="PTHR40032">
    <property type="entry name" value="EXPORTED PROTEIN-RELATED"/>
    <property type="match status" value="1"/>
</dbReference>
<reference evidence="5 6" key="1">
    <citation type="submission" date="2019-01" db="EMBL/GenBank/DDBJ databases">
        <title>Agromyces.</title>
        <authorList>
            <person name="Li J."/>
        </authorList>
    </citation>
    <scope>NUCLEOTIDE SEQUENCE [LARGE SCALE GENOMIC DNA]</scope>
    <source>
        <strain evidence="5 6">DSM 15934</strain>
    </source>
</reference>
<dbReference type="SUPFAM" id="SSF81296">
    <property type="entry name" value="E set domains"/>
    <property type="match status" value="1"/>
</dbReference>
<name>A0A4Q2L8U6_9MICO</name>
<dbReference type="InterPro" id="IPR024301">
    <property type="entry name" value="Amidase_6"/>
</dbReference>
<dbReference type="OrthoDB" id="4981342at2"/>
<dbReference type="InterPro" id="IPR002909">
    <property type="entry name" value="IPT_dom"/>
</dbReference>
<dbReference type="Gene3D" id="2.60.40.10">
    <property type="entry name" value="Immunoglobulins"/>
    <property type="match status" value="1"/>
</dbReference>
<dbReference type="Pfam" id="PF01833">
    <property type="entry name" value="TIG"/>
    <property type="match status" value="1"/>
</dbReference>
<keyword evidence="6" id="KW-1185">Reference proteome</keyword>
<dbReference type="PANTHER" id="PTHR40032:SF1">
    <property type="entry name" value="EXPORTED PROTEIN"/>
    <property type="match status" value="1"/>
</dbReference>
<dbReference type="EMBL" id="SDPN01000003">
    <property type="protein sequence ID" value="RXZ72811.1"/>
    <property type="molecule type" value="Genomic_DNA"/>
</dbReference>
<evidence type="ECO:0000256" key="2">
    <source>
        <dbReference type="SAM" id="Phobius"/>
    </source>
</evidence>
<feature type="domain" description="IPT/TIG" evidence="3">
    <location>
        <begin position="177"/>
        <end position="234"/>
    </location>
</feature>
<evidence type="ECO:0000256" key="1">
    <source>
        <dbReference type="SAM" id="MobiDB-lite"/>
    </source>
</evidence>
<evidence type="ECO:0000313" key="5">
    <source>
        <dbReference type="EMBL" id="RXZ72811.1"/>
    </source>
</evidence>
<gene>
    <name evidence="5" type="ORF">ESP51_03170</name>
</gene>
<comment type="caution">
    <text evidence="5">The sequence shown here is derived from an EMBL/GenBank/DDBJ whole genome shotgun (WGS) entry which is preliminary data.</text>
</comment>
<dbReference type="Pfam" id="PF12671">
    <property type="entry name" value="Amidase_6"/>
    <property type="match status" value="1"/>
</dbReference>